<accession>A0ABD1YJJ9</accession>
<organism evidence="3 4">
    <name type="scientific">Riccia fluitans</name>
    <dbReference type="NCBI Taxonomy" id="41844"/>
    <lineage>
        <taxon>Eukaryota</taxon>
        <taxon>Viridiplantae</taxon>
        <taxon>Streptophyta</taxon>
        <taxon>Embryophyta</taxon>
        <taxon>Marchantiophyta</taxon>
        <taxon>Marchantiopsida</taxon>
        <taxon>Marchantiidae</taxon>
        <taxon>Marchantiales</taxon>
        <taxon>Ricciaceae</taxon>
        <taxon>Riccia</taxon>
    </lineage>
</organism>
<dbReference type="Proteomes" id="UP001605036">
    <property type="component" value="Unassembled WGS sequence"/>
</dbReference>
<name>A0ABD1YJJ9_9MARC</name>
<evidence type="ECO:0000259" key="2">
    <source>
        <dbReference type="Pfam" id="PF10441"/>
    </source>
</evidence>
<sequence>MVVRILRMFLESWIVKRKKVENSADRFQQRASSDGGAVQNGKLSVADQSNFSFGGGTLLCNPVVFTQDISAVIYKSYQWRVTVDVDECDARNEHMQVDVDECDARNEREDRHYTRVGPAAPVPSSKLELVRLLQDKKIPKPRKIEIVCSFIKDWEKMICTTADGTNFEVQITKADMGMPQFVSFLSEWVQHGILWSFKCKDDDDFPNDFDVPPHRDYRYWNALGCCLSSKDLPQSATVSPGLMRCLDDFVGYRNDEDAHEIPWMSEDTIKSIETLLLANQRSFRPELDHWISLAVTALKQLTFNDEYFAKGGADTCRLQHRFFISVLEGFSQFIAIYPNRKKTFIAIVERLLDPLLSARAYVSLPKYNAFLTPSSDLFDEIEVVFTDEVKDWQKRLLQVTKEILNRGLFHPVHIGSFHSVCSFLPAQGNPISDGRKMEVASEKDRRLMKKAQDERDMASYQKRLFRKLDQLKQEHSLGLTQIGGLFEAYSQNLTASQAADALEVFGLNAKGKLQVPPSKGSVGNSASVVEEETSKVGGTPSGVQQFLHQKDQYRETRFAVFAELAGPILIDLQRCWSPTKRQSDESRQNKQPRELRQGYIANKTAQEAKFHLVEAEVLLSAFNGLLKAAVKERTYVPTEDNARQTHFTFLLKCFSVVVEFGNLLPGLLNDPDIAIHENTPKPGVQGSRVNMYMPVLVNLLGSLLREIFVMTGYLLEMEYRVADSKLDDVWAILLHGAILQELCEEKEQAEVTNQEAVKVACQLITTYSDLRQVDRVLFPLCKTLRMFLQRPSYNASQDKPWRSICSPESSGFFVGATRFLPVVASAIRSLPEGQVAEFMRGLTADTMESMSALGADTGRRQGGMETRTDYSRTYLWCQIGLIELYSCILENVNVTPTNCLLCCKSVNSLMKEVVTPDMGELIDSCLMHEEDITESPGEGEKGEVGKKEIEKAVRTWNVIFKLRLFLSSRDLHKHCLHLIPSKAVKKANQAHGGYLIDYHKLDVQSVISRLSAGMLFSAVGRDSVKVSDVLAGLRVKMSKDELSDSPELQFTVDRVALQSLVELARHVEAVTFLVTKCTDVRHEDRERASGSLLGGGSKTLSSVAAEGVDVEVSKKLKKLSKSLKQESRRLAKSLLQGLSSLSDIIELHTFQLEAASELRAKSRSELTVCTPCAAGDPESQAVPVVLDVATSPLTLDSFTIRRWRLLCQTFDVWAKFAAETDLKNFLTCLYRCSMLTDKNDDSTRRKDDEPPGPEVTSMQQVANDVLTNATFFEEESIRGVFASSLLETFKRLVCFAYGNWPFEWFTCGSFLEKETLINVASEFSDLVEAQVGEIEEDVQGGSEARKLKSLVKKRKKWKIRASKPDMKTLRNCVALLDRLSAVPPGYVSPGEAARCAFAIQCFERILVQDAFYERLNLYETEDDSKTASAGYVNVLLVLECLCSCRNALVALAASPENENHSECSLLTVLSGSVALIQWPSQSLHATTTCLVDIVEQSSLSDEEKLNKLYSGQILLHIALKRTATLLTYIYTGSLRVGAGAGRSDAGLSDSSTGNKDVVVRAADGNNSLNMKNLGSVDELLRSQGIKIDKLLHRRVEAEEMSSSGRPQKCTPRGLFKSWFSGLVFAASLRTYLWSLVSSFENSAEERLTVENQRTLPLGSSGMLDSLKHTLMKTLVKALVPDGSHAMILVGEKEIDRNFQWTAREVGEEKNFVVCPQASQDKVLNQKNGDAEESDEDELQTATELVHHATVDTRNGCEEEEEEGDEEDMQGAELVLKEEDQGKVSYATGLRAADLSKNSARQRAALEILFETRSMGKCEIVGELYLAAAAVLKLEALKLSHQEASNVSGHLPPGGNVLLGAGYWILLQAAKRIRSANYAKFGWLIGVVKYFESLGRLLSHMKTPLTPVAFSKLFDMHLYILGSLSASGNGYQFQRSPQPLDEFDQLEPSPGLEAPSSRIDKDEAKRTAEYTLRDTVISSLRLLIRTASRHHSVLALQAITRSLVGASEVSHLASGLQICGRENGNVGRGVAAGVESLAIALEAVSGTKRLRLLANHLQEFAGAIFSVIEYSAGPNLFLNHEMALRPENKISMVESGPVLQKCIQILTNVASREIIFPLGACHVALALHCPSVIFSPVYQSGLSRNRLIASSLTRDASGIKHVKEEYLSVLKIGSDVGVELYVACCRLLCSLIRHRRRESGHCIALLGDSARVLLHCLEKTYWPFTDESTKVWSTKMATYCAIWLRRIYEELSEHKETLGKYCCHILSHYLSVLAGHWAVGVGLTREVEAALRPGAYALVDACSANDLQQLHASLGEGPRRNALLALRREYTQQFKYTGKV</sequence>
<keyword evidence="4" id="KW-1185">Reference proteome</keyword>
<dbReference type="Pfam" id="PF10441">
    <property type="entry name" value="Urb2"/>
    <property type="match status" value="1"/>
</dbReference>
<dbReference type="InterPro" id="IPR018849">
    <property type="entry name" value="Urb2/Npa2_C"/>
</dbReference>
<evidence type="ECO:0000313" key="3">
    <source>
        <dbReference type="EMBL" id="KAL2629877.1"/>
    </source>
</evidence>
<evidence type="ECO:0000313" key="4">
    <source>
        <dbReference type="Proteomes" id="UP001605036"/>
    </source>
</evidence>
<protein>
    <recommendedName>
        <fullName evidence="2">Nucleolar 27S pre-rRNA processing Urb2/Npa2 C-terminal domain-containing protein</fullName>
    </recommendedName>
</protein>
<feature type="domain" description="Nucleolar 27S pre-rRNA processing Urb2/Npa2 C-terminal" evidence="2">
    <location>
        <begin position="2100"/>
        <end position="2338"/>
    </location>
</feature>
<feature type="region of interest" description="Disordered" evidence="1">
    <location>
        <begin position="1939"/>
        <end position="1958"/>
    </location>
</feature>
<gene>
    <name evidence="3" type="ORF">R1flu_014563</name>
</gene>
<dbReference type="InterPro" id="IPR052609">
    <property type="entry name" value="Ribosome_Biogenesis_Reg"/>
</dbReference>
<dbReference type="PANTHER" id="PTHR15682">
    <property type="entry name" value="UNHEALTHY RIBOSOME BIOGENESIS PROTEIN 2 HOMOLOG"/>
    <property type="match status" value="1"/>
</dbReference>
<proteinExistence type="predicted"/>
<reference evidence="3 4" key="1">
    <citation type="submission" date="2024-09" db="EMBL/GenBank/DDBJ databases">
        <title>Chromosome-scale assembly of Riccia fluitans.</title>
        <authorList>
            <person name="Paukszto L."/>
            <person name="Sawicki J."/>
            <person name="Karawczyk K."/>
            <person name="Piernik-Szablinska J."/>
            <person name="Szczecinska M."/>
            <person name="Mazdziarz M."/>
        </authorList>
    </citation>
    <scope>NUCLEOTIDE SEQUENCE [LARGE SCALE GENOMIC DNA]</scope>
    <source>
        <strain evidence="3">Rf_01</strain>
        <tissue evidence="3">Aerial parts of the thallus</tissue>
    </source>
</reference>
<evidence type="ECO:0000256" key="1">
    <source>
        <dbReference type="SAM" id="MobiDB-lite"/>
    </source>
</evidence>
<dbReference type="PANTHER" id="PTHR15682:SF2">
    <property type="entry name" value="UNHEALTHY RIBOSOME BIOGENESIS PROTEIN 2 HOMOLOG"/>
    <property type="match status" value="1"/>
</dbReference>
<comment type="caution">
    <text evidence="3">The sequence shown here is derived from an EMBL/GenBank/DDBJ whole genome shotgun (WGS) entry which is preliminary data.</text>
</comment>
<dbReference type="EMBL" id="JBHFFA010000004">
    <property type="protein sequence ID" value="KAL2629877.1"/>
    <property type="molecule type" value="Genomic_DNA"/>
</dbReference>